<proteinExistence type="predicted"/>
<dbReference type="InterPro" id="IPR050469">
    <property type="entry name" value="Diguanylate_Cyclase"/>
</dbReference>
<dbReference type="GO" id="GO:0005886">
    <property type="term" value="C:plasma membrane"/>
    <property type="evidence" value="ECO:0007669"/>
    <property type="project" value="TreeGrafter"/>
</dbReference>
<dbReference type="SMART" id="SM00091">
    <property type="entry name" value="PAS"/>
    <property type="match status" value="2"/>
</dbReference>
<dbReference type="InterPro" id="IPR029787">
    <property type="entry name" value="Nucleotide_cyclase"/>
</dbReference>
<sequence>MPNTPDTPSGTPHDTRRLRDIIDNISDWIWEVDHTGRYTFSSGQSRPLLGMEPEDVVGRTPFDFMPPGEALRVKDEFARILAEEKPFAGLINRNQRADGSIVVLESSGIPVFDAHGRFAGFRGIDRDITPKGVAPDLRLFQLEAIFSGAPVALGMVDRASRILAVNEAFAQLCGHTAVELTGKRLSEAHPRLPVLCERQLELADAGQPIPEEEIDIDGRYYQALFKAVANPFGEVVGLSAALMDISGRKQAEQSLAIANRELEFRADHDHLTALANRRQLDARLEQEMRRACRTGSHLAVIIFDVDYFKEYNDHFGHLAGDQCLRTIAAALENLFRRPGDLLGRYGGEAFLAILPAINRQGAAALAETARLAIEALALANPAGTPGCVTISAGVATLDDIGHTGSRDWAPLVQAVDRALYLAKQMGRNRIRMV</sequence>
<evidence type="ECO:0000259" key="4">
    <source>
        <dbReference type="PROSITE" id="PS50887"/>
    </source>
</evidence>
<comment type="catalytic activity">
    <reaction evidence="2">
        <text>2 GTP = 3',3'-c-di-GMP + 2 diphosphate</text>
        <dbReference type="Rhea" id="RHEA:24898"/>
        <dbReference type="ChEBI" id="CHEBI:33019"/>
        <dbReference type="ChEBI" id="CHEBI:37565"/>
        <dbReference type="ChEBI" id="CHEBI:58805"/>
        <dbReference type="EC" id="2.7.7.65"/>
    </reaction>
</comment>
<dbReference type="InterPro" id="IPR013656">
    <property type="entry name" value="PAS_4"/>
</dbReference>
<dbReference type="InterPro" id="IPR043128">
    <property type="entry name" value="Rev_trsase/Diguanyl_cyclase"/>
</dbReference>
<dbReference type="AlphaFoldDB" id="A0A918P6A5"/>
<evidence type="ECO:0000313" key="6">
    <source>
        <dbReference type="Proteomes" id="UP000645257"/>
    </source>
</evidence>
<evidence type="ECO:0000313" key="5">
    <source>
        <dbReference type="EMBL" id="GGY25321.1"/>
    </source>
</evidence>
<dbReference type="NCBIfam" id="TIGR00229">
    <property type="entry name" value="sensory_box"/>
    <property type="match status" value="2"/>
</dbReference>
<feature type="domain" description="PAS" evidence="3">
    <location>
        <begin position="138"/>
        <end position="190"/>
    </location>
</feature>
<dbReference type="FunFam" id="3.30.70.270:FF:000001">
    <property type="entry name" value="Diguanylate cyclase domain protein"/>
    <property type="match status" value="1"/>
</dbReference>
<dbReference type="SMART" id="SM00086">
    <property type="entry name" value="PAC"/>
    <property type="match status" value="1"/>
</dbReference>
<dbReference type="SUPFAM" id="SSF55073">
    <property type="entry name" value="Nucleotide cyclase"/>
    <property type="match status" value="1"/>
</dbReference>
<feature type="domain" description="GGDEF" evidence="4">
    <location>
        <begin position="296"/>
        <end position="433"/>
    </location>
</feature>
<dbReference type="Gene3D" id="3.30.450.20">
    <property type="entry name" value="PAS domain"/>
    <property type="match status" value="2"/>
</dbReference>
<name>A0A918P6A5_9NEIS</name>
<organism evidence="5 6">
    <name type="scientific">Paludibacterium paludis</name>
    <dbReference type="NCBI Taxonomy" id="1225769"/>
    <lineage>
        <taxon>Bacteria</taxon>
        <taxon>Pseudomonadati</taxon>
        <taxon>Pseudomonadota</taxon>
        <taxon>Betaproteobacteria</taxon>
        <taxon>Neisseriales</taxon>
        <taxon>Chromobacteriaceae</taxon>
        <taxon>Paludibacterium</taxon>
    </lineage>
</organism>
<dbReference type="Proteomes" id="UP000645257">
    <property type="component" value="Unassembled WGS sequence"/>
</dbReference>
<dbReference type="SMART" id="SM00267">
    <property type="entry name" value="GGDEF"/>
    <property type="match status" value="1"/>
</dbReference>
<dbReference type="GO" id="GO:0052621">
    <property type="term" value="F:diguanylate cyclase activity"/>
    <property type="evidence" value="ECO:0007669"/>
    <property type="project" value="UniProtKB-EC"/>
</dbReference>
<protein>
    <recommendedName>
        <fullName evidence="1">diguanylate cyclase</fullName>
        <ecNumber evidence="1">2.7.7.65</ecNumber>
    </recommendedName>
</protein>
<dbReference type="NCBIfam" id="TIGR00254">
    <property type="entry name" value="GGDEF"/>
    <property type="match status" value="1"/>
</dbReference>
<dbReference type="GO" id="GO:0043709">
    <property type="term" value="P:cell adhesion involved in single-species biofilm formation"/>
    <property type="evidence" value="ECO:0007669"/>
    <property type="project" value="TreeGrafter"/>
</dbReference>
<dbReference type="GO" id="GO:1902201">
    <property type="term" value="P:negative regulation of bacterial-type flagellum-dependent cell motility"/>
    <property type="evidence" value="ECO:0007669"/>
    <property type="project" value="TreeGrafter"/>
</dbReference>
<evidence type="ECO:0000259" key="3">
    <source>
        <dbReference type="PROSITE" id="PS50112"/>
    </source>
</evidence>
<dbReference type="Gene3D" id="3.30.70.270">
    <property type="match status" value="1"/>
</dbReference>
<dbReference type="Pfam" id="PF08448">
    <property type="entry name" value="PAS_4"/>
    <property type="match status" value="2"/>
</dbReference>
<reference evidence="5" key="2">
    <citation type="submission" date="2020-09" db="EMBL/GenBank/DDBJ databases">
        <authorList>
            <person name="Sun Q."/>
            <person name="Kim S."/>
        </authorList>
    </citation>
    <scope>NUCLEOTIDE SEQUENCE</scope>
    <source>
        <strain evidence="5">KCTC 32182</strain>
    </source>
</reference>
<evidence type="ECO:0000256" key="1">
    <source>
        <dbReference type="ARBA" id="ARBA00012528"/>
    </source>
</evidence>
<dbReference type="PROSITE" id="PS50112">
    <property type="entry name" value="PAS"/>
    <property type="match status" value="2"/>
</dbReference>
<accession>A0A918P6A5</accession>
<dbReference type="InterPro" id="IPR001610">
    <property type="entry name" value="PAC"/>
</dbReference>
<dbReference type="RefSeq" id="WP_189536013.1">
    <property type="nucleotide sequence ID" value="NZ_BMYX01000021.1"/>
</dbReference>
<dbReference type="EC" id="2.7.7.65" evidence="1"/>
<comment type="caution">
    <text evidence="5">The sequence shown here is derived from an EMBL/GenBank/DDBJ whole genome shotgun (WGS) entry which is preliminary data.</text>
</comment>
<dbReference type="InterPro" id="IPR000014">
    <property type="entry name" value="PAS"/>
</dbReference>
<dbReference type="Pfam" id="PF00990">
    <property type="entry name" value="GGDEF"/>
    <property type="match status" value="1"/>
</dbReference>
<dbReference type="EMBL" id="BMYX01000021">
    <property type="protein sequence ID" value="GGY25321.1"/>
    <property type="molecule type" value="Genomic_DNA"/>
</dbReference>
<dbReference type="CDD" id="cd01949">
    <property type="entry name" value="GGDEF"/>
    <property type="match status" value="1"/>
</dbReference>
<dbReference type="PANTHER" id="PTHR45138">
    <property type="entry name" value="REGULATORY COMPONENTS OF SENSORY TRANSDUCTION SYSTEM"/>
    <property type="match status" value="1"/>
</dbReference>
<dbReference type="SUPFAM" id="SSF55785">
    <property type="entry name" value="PYP-like sensor domain (PAS domain)"/>
    <property type="match status" value="2"/>
</dbReference>
<reference evidence="5" key="1">
    <citation type="journal article" date="2014" name="Int. J. Syst. Evol. Microbiol.">
        <title>Complete genome sequence of Corynebacterium casei LMG S-19264T (=DSM 44701T), isolated from a smear-ripened cheese.</title>
        <authorList>
            <consortium name="US DOE Joint Genome Institute (JGI-PGF)"/>
            <person name="Walter F."/>
            <person name="Albersmeier A."/>
            <person name="Kalinowski J."/>
            <person name="Ruckert C."/>
        </authorList>
    </citation>
    <scope>NUCLEOTIDE SEQUENCE</scope>
    <source>
        <strain evidence="5">KCTC 32182</strain>
    </source>
</reference>
<dbReference type="InterPro" id="IPR000160">
    <property type="entry name" value="GGDEF_dom"/>
</dbReference>
<gene>
    <name evidence="5" type="ORF">GCM10011289_31130</name>
</gene>
<dbReference type="InterPro" id="IPR035965">
    <property type="entry name" value="PAS-like_dom_sf"/>
</dbReference>
<dbReference type="PROSITE" id="PS50887">
    <property type="entry name" value="GGDEF"/>
    <property type="match status" value="1"/>
</dbReference>
<keyword evidence="6" id="KW-1185">Reference proteome</keyword>
<dbReference type="PANTHER" id="PTHR45138:SF9">
    <property type="entry name" value="DIGUANYLATE CYCLASE DGCM-RELATED"/>
    <property type="match status" value="1"/>
</dbReference>
<feature type="domain" description="PAS" evidence="3">
    <location>
        <begin position="14"/>
        <end position="84"/>
    </location>
</feature>
<dbReference type="CDD" id="cd00130">
    <property type="entry name" value="PAS"/>
    <property type="match status" value="2"/>
</dbReference>
<evidence type="ECO:0000256" key="2">
    <source>
        <dbReference type="ARBA" id="ARBA00034247"/>
    </source>
</evidence>